<dbReference type="Proteomes" id="UP000036700">
    <property type="component" value="Chromosome"/>
</dbReference>
<dbReference type="InterPro" id="IPR001387">
    <property type="entry name" value="Cro/C1-type_HTH"/>
</dbReference>
<organism evidence="3 4">
    <name type="scientific">Pandoraea thiooxydans</name>
    <dbReference type="NCBI Taxonomy" id="445709"/>
    <lineage>
        <taxon>Bacteria</taxon>
        <taxon>Pseudomonadati</taxon>
        <taxon>Pseudomonadota</taxon>
        <taxon>Betaproteobacteria</taxon>
        <taxon>Burkholderiales</taxon>
        <taxon>Burkholderiaceae</taxon>
        <taxon>Pandoraea</taxon>
    </lineage>
</organism>
<feature type="domain" description="HTH cro/C1-type" evidence="2">
    <location>
        <begin position="20"/>
        <end position="67"/>
    </location>
</feature>
<dbReference type="Gene3D" id="1.10.260.40">
    <property type="entry name" value="lambda repressor-like DNA-binding domains"/>
    <property type="match status" value="1"/>
</dbReference>
<dbReference type="KEGG" id="ptx:ABW99_11785"/>
<reference evidence="4" key="1">
    <citation type="submission" date="2015-06" db="EMBL/GenBank/DDBJ databases">
        <authorList>
            <person name="Lim Y.L."/>
            <person name="Ee R."/>
            <person name="Yong D."/>
            <person name="How K.Y."/>
            <person name="Yin W.F."/>
            <person name="Chan K.G."/>
        </authorList>
    </citation>
    <scope>NUCLEOTIDE SEQUENCE [LARGE SCALE GENOMIC DNA]</scope>
    <source>
        <strain evidence="4">DSM 25325</strain>
    </source>
</reference>
<evidence type="ECO:0000313" key="3">
    <source>
        <dbReference type="EMBL" id="AKJ68797.1"/>
    </source>
</evidence>
<name>A0A0G3ETV3_9BURK</name>
<dbReference type="PATRIC" id="fig|445709.3.peg.2504"/>
<keyword evidence="1" id="KW-0238">DNA-binding</keyword>
<dbReference type="InterPro" id="IPR010982">
    <property type="entry name" value="Lambda_DNA-bd_dom_sf"/>
</dbReference>
<dbReference type="STRING" id="445709.ABW99_11785"/>
<dbReference type="PANTHER" id="PTHR36924:SF1">
    <property type="entry name" value="ANTITOXIN HIGA-1"/>
    <property type="match status" value="1"/>
</dbReference>
<proteinExistence type="predicted"/>
<dbReference type="EMBL" id="CP011568">
    <property type="protein sequence ID" value="AKJ68797.1"/>
    <property type="molecule type" value="Genomic_DNA"/>
</dbReference>
<dbReference type="CDD" id="cd00093">
    <property type="entry name" value="HTH_XRE"/>
    <property type="match status" value="1"/>
</dbReference>
<gene>
    <name evidence="3" type="ORF">ABW99_11785</name>
</gene>
<dbReference type="PROSITE" id="PS50943">
    <property type="entry name" value="HTH_CROC1"/>
    <property type="match status" value="1"/>
</dbReference>
<dbReference type="InterPro" id="IPR013430">
    <property type="entry name" value="Toxin_antidote_HigA"/>
</dbReference>
<sequence>MSKMHNPAHPGEVLRQWLPQDMTVTEAAQALQVSRITLSKVLNGKAGVTAGMALRLSAWLGTSPELWLGMQNQWDLWQAEQQPKPKIKPLKRMRV</sequence>
<accession>A0A0G3ETV3</accession>
<evidence type="ECO:0000259" key="2">
    <source>
        <dbReference type="PROSITE" id="PS50943"/>
    </source>
</evidence>
<dbReference type="SUPFAM" id="SSF47413">
    <property type="entry name" value="lambda repressor-like DNA-binding domains"/>
    <property type="match status" value="1"/>
</dbReference>
<evidence type="ECO:0000256" key="1">
    <source>
        <dbReference type="ARBA" id="ARBA00023125"/>
    </source>
</evidence>
<dbReference type="NCBIfam" id="TIGR02607">
    <property type="entry name" value="antidote_HigA"/>
    <property type="match status" value="1"/>
</dbReference>
<evidence type="ECO:0000313" key="4">
    <source>
        <dbReference type="Proteomes" id="UP000036700"/>
    </source>
</evidence>
<protein>
    <submittedName>
        <fullName evidence="3">XRE family transcriptional regulator</fullName>
    </submittedName>
</protein>
<dbReference type="OrthoDB" id="5297543at2"/>
<dbReference type="PANTHER" id="PTHR36924">
    <property type="entry name" value="ANTITOXIN HIGA-1"/>
    <property type="match status" value="1"/>
</dbReference>
<dbReference type="RefSeq" id="WP_047214676.1">
    <property type="nucleotide sequence ID" value="NZ_CP011568.3"/>
</dbReference>
<keyword evidence="4" id="KW-1185">Reference proteome</keyword>
<dbReference type="AlphaFoldDB" id="A0A0G3ETV3"/>
<dbReference type="Pfam" id="PF01381">
    <property type="entry name" value="HTH_3"/>
    <property type="match status" value="1"/>
</dbReference>
<dbReference type="GO" id="GO:0003677">
    <property type="term" value="F:DNA binding"/>
    <property type="evidence" value="ECO:0007669"/>
    <property type="project" value="UniProtKB-KW"/>
</dbReference>